<evidence type="ECO:0000256" key="1">
    <source>
        <dbReference type="ARBA" id="ARBA00006484"/>
    </source>
</evidence>
<dbReference type="HOGENOM" id="CLU_010194_44_0_1"/>
<accession>A0A0C2ISH1</accession>
<name>A0A0C2ISH1_9PEZI</name>
<dbReference type="Pfam" id="PF00106">
    <property type="entry name" value="adh_short"/>
    <property type="match status" value="1"/>
</dbReference>
<comment type="similarity">
    <text evidence="1">Belongs to the short-chain dehydrogenases/reductases (SDR) family.</text>
</comment>
<sequence>MPNYTSKTTGDEVARDCKSQIANKTILVTGATPGGLGATFATTIAPYGPAVIILASHSVVKAGDTAKAIEAVAPDVKTVVIELDLASISQVRKAAENILGCVDTIDVIVNNAGIMAAPYSKTVDGIESQFGTNHVGVIIETSLSRHVAMEDFAELGVLDRKLGNREFWDQPFMLKSPAEGVATHVFAAFHPALEEPEHNGAYLEDSQVVDVKQIQSWARDTVEAQMLWRLSEEMVSETFSY</sequence>
<dbReference type="SUPFAM" id="SSF51735">
    <property type="entry name" value="NAD(P)-binding Rossmann-fold domains"/>
    <property type="match status" value="1"/>
</dbReference>
<gene>
    <name evidence="3" type="ORF">SPBR_01874</name>
</gene>
<reference evidence="3 4" key="1">
    <citation type="journal article" date="2014" name="BMC Genomics">
        <title>Comparative genomics of the major fungal agents of human and animal Sporotrichosis: Sporothrix schenckii and Sporothrix brasiliensis.</title>
        <authorList>
            <person name="Teixeira M.M."/>
            <person name="de Almeida L.G."/>
            <person name="Kubitschek-Barreira P."/>
            <person name="Alves F.L."/>
            <person name="Kioshima E.S."/>
            <person name="Abadio A.K."/>
            <person name="Fernandes L."/>
            <person name="Derengowski L.S."/>
            <person name="Ferreira K.S."/>
            <person name="Souza R.C."/>
            <person name="Ruiz J.C."/>
            <person name="de Andrade N.C."/>
            <person name="Paes H.C."/>
            <person name="Nicola A.M."/>
            <person name="Albuquerque P."/>
            <person name="Gerber A.L."/>
            <person name="Martins V.P."/>
            <person name="Peconick L.D."/>
            <person name="Neto A.V."/>
            <person name="Chaucanez C.B."/>
            <person name="Silva P.A."/>
            <person name="Cunha O.L."/>
            <person name="de Oliveira F.F."/>
            <person name="dos Santos T.C."/>
            <person name="Barros A.L."/>
            <person name="Soares M.A."/>
            <person name="de Oliveira L.M."/>
            <person name="Marini M.M."/>
            <person name="Villalobos-Duno H."/>
            <person name="Cunha M.M."/>
            <person name="de Hoog S."/>
            <person name="da Silveira J.F."/>
            <person name="Henrissat B."/>
            <person name="Nino-Vega G.A."/>
            <person name="Cisalpino P.S."/>
            <person name="Mora-Montes H.M."/>
            <person name="Almeida S.R."/>
            <person name="Stajich J.E."/>
            <person name="Lopes-Bezerra L.M."/>
            <person name="Vasconcelos A.T."/>
            <person name="Felipe M.S."/>
        </authorList>
    </citation>
    <scope>NUCLEOTIDE SEQUENCE [LARGE SCALE GENOMIC DNA]</scope>
    <source>
        <strain evidence="3 4">5110</strain>
    </source>
</reference>
<dbReference type="EMBL" id="AWTV01000007">
    <property type="protein sequence ID" value="KIH91986.1"/>
    <property type="molecule type" value="Genomic_DNA"/>
</dbReference>
<protein>
    <recommendedName>
        <fullName evidence="5">Short-chain dehydrogenase</fullName>
    </recommendedName>
</protein>
<keyword evidence="4" id="KW-1185">Reference proteome</keyword>
<evidence type="ECO:0000313" key="4">
    <source>
        <dbReference type="Proteomes" id="UP000031575"/>
    </source>
</evidence>
<evidence type="ECO:0000313" key="3">
    <source>
        <dbReference type="EMBL" id="KIH91986.1"/>
    </source>
</evidence>
<dbReference type="GO" id="GO:0016491">
    <property type="term" value="F:oxidoreductase activity"/>
    <property type="evidence" value="ECO:0007669"/>
    <property type="project" value="UniProtKB-KW"/>
</dbReference>
<dbReference type="PANTHER" id="PTHR24320:SF283">
    <property type="entry name" value="RETINOL DEHYDROGENASE 11"/>
    <property type="match status" value="1"/>
</dbReference>
<dbReference type="InterPro" id="IPR036291">
    <property type="entry name" value="NAD(P)-bd_dom_sf"/>
</dbReference>
<comment type="caution">
    <text evidence="3">The sequence shown here is derived from an EMBL/GenBank/DDBJ whole genome shotgun (WGS) entry which is preliminary data.</text>
</comment>
<dbReference type="Proteomes" id="UP000031575">
    <property type="component" value="Unassembled WGS sequence"/>
</dbReference>
<organism evidence="3 4">
    <name type="scientific">Sporothrix brasiliensis 5110</name>
    <dbReference type="NCBI Taxonomy" id="1398154"/>
    <lineage>
        <taxon>Eukaryota</taxon>
        <taxon>Fungi</taxon>
        <taxon>Dikarya</taxon>
        <taxon>Ascomycota</taxon>
        <taxon>Pezizomycotina</taxon>
        <taxon>Sordariomycetes</taxon>
        <taxon>Sordariomycetidae</taxon>
        <taxon>Ophiostomatales</taxon>
        <taxon>Ophiostomataceae</taxon>
        <taxon>Sporothrix</taxon>
    </lineage>
</organism>
<keyword evidence="2" id="KW-0560">Oxidoreductase</keyword>
<dbReference type="OrthoDB" id="191139at2759"/>
<evidence type="ECO:0000256" key="2">
    <source>
        <dbReference type="ARBA" id="ARBA00023002"/>
    </source>
</evidence>
<evidence type="ECO:0008006" key="5">
    <source>
        <dbReference type="Google" id="ProtNLM"/>
    </source>
</evidence>
<dbReference type="AlphaFoldDB" id="A0A0C2ISH1"/>
<dbReference type="Gene3D" id="3.40.50.720">
    <property type="entry name" value="NAD(P)-binding Rossmann-like Domain"/>
    <property type="match status" value="2"/>
</dbReference>
<dbReference type="VEuPathDB" id="FungiDB:SPBR_01874"/>
<dbReference type="RefSeq" id="XP_040619996.1">
    <property type="nucleotide sequence ID" value="XM_040760184.1"/>
</dbReference>
<dbReference type="PANTHER" id="PTHR24320">
    <property type="entry name" value="RETINOL DEHYDROGENASE"/>
    <property type="match status" value="1"/>
</dbReference>
<proteinExistence type="inferred from homology"/>
<dbReference type="InterPro" id="IPR002347">
    <property type="entry name" value="SDR_fam"/>
</dbReference>
<dbReference type="GeneID" id="63675105"/>